<protein>
    <submittedName>
        <fullName evidence="2">Uncharacterized protein</fullName>
    </submittedName>
</protein>
<evidence type="ECO:0000313" key="2">
    <source>
        <dbReference type="EMBL" id="SFQ30127.1"/>
    </source>
</evidence>
<feature type="region of interest" description="Disordered" evidence="1">
    <location>
        <begin position="134"/>
        <end position="161"/>
    </location>
</feature>
<feature type="compositionally biased region" description="Polar residues" evidence="1">
    <location>
        <begin position="35"/>
        <end position="44"/>
    </location>
</feature>
<name>A0A1I5XEP6_9PSEU</name>
<dbReference type="Proteomes" id="UP000199137">
    <property type="component" value="Unassembled WGS sequence"/>
</dbReference>
<proteinExistence type="predicted"/>
<feature type="compositionally biased region" description="Basic and acidic residues" evidence="1">
    <location>
        <begin position="143"/>
        <end position="154"/>
    </location>
</feature>
<dbReference type="EMBL" id="FOWC01000010">
    <property type="protein sequence ID" value="SFQ30127.1"/>
    <property type="molecule type" value="Genomic_DNA"/>
</dbReference>
<feature type="region of interest" description="Disordered" evidence="1">
    <location>
        <begin position="1"/>
        <end position="59"/>
    </location>
</feature>
<organism evidence="2 3">
    <name type="scientific">Amycolatopsis rubida</name>
    <dbReference type="NCBI Taxonomy" id="112413"/>
    <lineage>
        <taxon>Bacteria</taxon>
        <taxon>Bacillati</taxon>
        <taxon>Actinomycetota</taxon>
        <taxon>Actinomycetes</taxon>
        <taxon>Pseudonocardiales</taxon>
        <taxon>Pseudonocardiaceae</taxon>
        <taxon>Amycolatopsis</taxon>
    </lineage>
</organism>
<dbReference type="AlphaFoldDB" id="A0A1I5XEP6"/>
<feature type="compositionally biased region" description="Basic and acidic residues" evidence="1">
    <location>
        <begin position="45"/>
        <end position="57"/>
    </location>
</feature>
<gene>
    <name evidence="2" type="ORF">SAMN05421854_110174</name>
</gene>
<accession>A0A1I5XEP6</accession>
<reference evidence="2 3" key="1">
    <citation type="submission" date="2016-10" db="EMBL/GenBank/DDBJ databases">
        <authorList>
            <person name="de Groot N.N."/>
        </authorList>
    </citation>
    <scope>NUCLEOTIDE SEQUENCE [LARGE SCALE GENOMIC DNA]</scope>
    <source>
        <strain evidence="2 3">DSM 44637</strain>
    </source>
</reference>
<dbReference type="STRING" id="112413.SAMN05421854_110174"/>
<evidence type="ECO:0000256" key="1">
    <source>
        <dbReference type="SAM" id="MobiDB-lite"/>
    </source>
</evidence>
<evidence type="ECO:0000313" key="3">
    <source>
        <dbReference type="Proteomes" id="UP000199137"/>
    </source>
</evidence>
<sequence>MTMSAALGTTRCLPPRSLTSCHENGDSRTRPAVHQSGSQNAAARSDQRGVTRSDSKSTGRRTAYCASHCIQSHGMSKHQDHHDDVGKNAVRPAGVSLEVSLAVSLEVNRLVSLGSSAGARVGVSRAGHFSNTMHRCGDIQGAHSRDNGSDRDLPSHPGGYTSTNGCIRFNPTATSGVLRYIDHSVIIHLYLSFSFNLTQDVFASVPADIEVSTVNNSVNDIIDYMPEDSYTPLNITYEHRNVQDIM</sequence>